<evidence type="ECO:0000313" key="8">
    <source>
        <dbReference type="EMBL" id="MEJ3689971.1"/>
    </source>
</evidence>
<dbReference type="InterPro" id="IPR039425">
    <property type="entry name" value="RNA_pol_sigma-70-like"/>
</dbReference>
<dbReference type="InterPro" id="IPR013325">
    <property type="entry name" value="RNA_pol_sigma_r2"/>
</dbReference>
<dbReference type="GO" id="GO:0003677">
    <property type="term" value="F:DNA binding"/>
    <property type="evidence" value="ECO:0007669"/>
    <property type="project" value="UniProtKB-KW"/>
</dbReference>
<dbReference type="Pfam" id="PF08281">
    <property type="entry name" value="Sigma70_r4_2"/>
    <property type="match status" value="1"/>
</dbReference>
<dbReference type="InterPro" id="IPR013324">
    <property type="entry name" value="RNA_pol_sigma_r3/r4-like"/>
</dbReference>
<dbReference type="InterPro" id="IPR013249">
    <property type="entry name" value="RNA_pol_sigma70_r4_t2"/>
</dbReference>
<name>A0AB35XWP6_9FIRM</name>
<dbReference type="Gene3D" id="1.10.1740.10">
    <property type="match status" value="1"/>
</dbReference>
<comment type="caution">
    <text evidence="8">The sequence shown here is derived from an EMBL/GenBank/DDBJ whole genome shotgun (WGS) entry which is preliminary data.</text>
</comment>
<feature type="domain" description="RNA polymerase sigma-70 region 2" evidence="6">
    <location>
        <begin position="9"/>
        <end position="76"/>
    </location>
</feature>
<evidence type="ECO:0000259" key="6">
    <source>
        <dbReference type="Pfam" id="PF04542"/>
    </source>
</evidence>
<dbReference type="GO" id="GO:0006352">
    <property type="term" value="P:DNA-templated transcription initiation"/>
    <property type="evidence" value="ECO:0007669"/>
    <property type="project" value="InterPro"/>
</dbReference>
<dbReference type="CDD" id="cd06171">
    <property type="entry name" value="Sigma70_r4"/>
    <property type="match status" value="1"/>
</dbReference>
<reference evidence="8 9" key="1">
    <citation type="submission" date="2024-03" db="EMBL/GenBank/DDBJ databases">
        <authorList>
            <person name="Plomp N."/>
            <person name="Harmsen H.J."/>
        </authorList>
    </citation>
    <scope>NUCLEOTIDE SEQUENCE [LARGE SCALE GENOMIC DNA]</scope>
    <source>
        <strain evidence="8 9">HTF-76H</strain>
    </source>
</reference>
<comment type="similarity">
    <text evidence="1">Belongs to the sigma-70 factor family. ECF subfamily.</text>
</comment>
<evidence type="ECO:0000256" key="1">
    <source>
        <dbReference type="ARBA" id="ARBA00010641"/>
    </source>
</evidence>
<evidence type="ECO:0000259" key="7">
    <source>
        <dbReference type="Pfam" id="PF08281"/>
    </source>
</evidence>
<keyword evidence="2" id="KW-0805">Transcription regulation</keyword>
<dbReference type="SUPFAM" id="SSF88659">
    <property type="entry name" value="Sigma3 and sigma4 domains of RNA polymerase sigma factors"/>
    <property type="match status" value="1"/>
</dbReference>
<proteinExistence type="inferred from homology"/>
<keyword evidence="3" id="KW-0731">Sigma factor</keyword>
<keyword evidence="4" id="KW-0238">DNA-binding</keyword>
<sequence>MTSMDYEKLYKAYYLQVYSYTISLAKNREIAEEITQNTFYKAVSTTSQFKGKSDELTWLCSIAKNLYHDEMRSRQRVADVSEINDLPSNENVENSVADSDMAFRIHLVLHRLEEPYKEVFQLRVFGELSFSQIAAIFGKTESWARVTYHRAKLKIQERMDEKHE</sequence>
<dbReference type="Proteomes" id="UP001379600">
    <property type="component" value="Unassembled WGS sequence"/>
</dbReference>
<dbReference type="InterPro" id="IPR014284">
    <property type="entry name" value="RNA_pol_sigma-70_dom"/>
</dbReference>
<dbReference type="PANTHER" id="PTHR43133">
    <property type="entry name" value="RNA POLYMERASE ECF-TYPE SIGMA FACTO"/>
    <property type="match status" value="1"/>
</dbReference>
<dbReference type="PANTHER" id="PTHR43133:SF8">
    <property type="entry name" value="RNA POLYMERASE SIGMA FACTOR HI_1459-RELATED"/>
    <property type="match status" value="1"/>
</dbReference>
<dbReference type="Pfam" id="PF04542">
    <property type="entry name" value="Sigma70_r2"/>
    <property type="match status" value="1"/>
</dbReference>
<dbReference type="AlphaFoldDB" id="A0AB35XWP6"/>
<dbReference type="NCBIfam" id="TIGR02937">
    <property type="entry name" value="sigma70-ECF"/>
    <property type="match status" value="1"/>
</dbReference>
<dbReference type="Gene3D" id="1.10.10.10">
    <property type="entry name" value="Winged helix-like DNA-binding domain superfamily/Winged helix DNA-binding domain"/>
    <property type="match status" value="1"/>
</dbReference>
<evidence type="ECO:0000256" key="3">
    <source>
        <dbReference type="ARBA" id="ARBA00023082"/>
    </source>
</evidence>
<feature type="domain" description="RNA polymerase sigma factor 70 region 4 type 2" evidence="7">
    <location>
        <begin position="104"/>
        <end position="155"/>
    </location>
</feature>
<evidence type="ECO:0000256" key="2">
    <source>
        <dbReference type="ARBA" id="ARBA00023015"/>
    </source>
</evidence>
<keyword evidence="9" id="KW-1185">Reference proteome</keyword>
<evidence type="ECO:0000256" key="5">
    <source>
        <dbReference type="ARBA" id="ARBA00023163"/>
    </source>
</evidence>
<accession>A0AB35XWP6</accession>
<organism evidence="8 9">
    <name type="scientific">Faecalibacterium taiwanense</name>
    <dbReference type="NCBI Taxonomy" id="3030638"/>
    <lineage>
        <taxon>Bacteria</taxon>
        <taxon>Bacillati</taxon>
        <taxon>Bacillota</taxon>
        <taxon>Clostridia</taxon>
        <taxon>Eubacteriales</taxon>
        <taxon>Oscillospiraceae</taxon>
        <taxon>Faecalibacterium</taxon>
    </lineage>
</organism>
<dbReference type="SUPFAM" id="SSF88946">
    <property type="entry name" value="Sigma2 domain of RNA polymerase sigma factors"/>
    <property type="match status" value="1"/>
</dbReference>
<evidence type="ECO:0000256" key="4">
    <source>
        <dbReference type="ARBA" id="ARBA00023125"/>
    </source>
</evidence>
<dbReference type="EMBL" id="JBBFKC010000002">
    <property type="protein sequence ID" value="MEJ3689971.1"/>
    <property type="molecule type" value="Genomic_DNA"/>
</dbReference>
<keyword evidence="5" id="KW-0804">Transcription</keyword>
<dbReference type="InterPro" id="IPR007627">
    <property type="entry name" value="RNA_pol_sigma70_r2"/>
</dbReference>
<dbReference type="InterPro" id="IPR036388">
    <property type="entry name" value="WH-like_DNA-bd_sf"/>
</dbReference>
<dbReference type="GO" id="GO:0016987">
    <property type="term" value="F:sigma factor activity"/>
    <property type="evidence" value="ECO:0007669"/>
    <property type="project" value="UniProtKB-KW"/>
</dbReference>
<gene>
    <name evidence="8" type="ORF">WF787_01860</name>
</gene>
<evidence type="ECO:0000313" key="9">
    <source>
        <dbReference type="Proteomes" id="UP001379600"/>
    </source>
</evidence>
<protein>
    <submittedName>
        <fullName evidence="8">RNA polymerase sigma factor</fullName>
    </submittedName>
</protein>